<dbReference type="AlphaFoldDB" id="A0A9D9NPN9"/>
<organism evidence="10 11">
    <name type="scientific">Candidatus Merdivivens faecigallinarum</name>
    <dbReference type="NCBI Taxonomy" id="2840871"/>
    <lineage>
        <taxon>Bacteria</taxon>
        <taxon>Pseudomonadati</taxon>
        <taxon>Bacteroidota</taxon>
        <taxon>Bacteroidia</taxon>
        <taxon>Bacteroidales</taxon>
        <taxon>Muribaculaceae</taxon>
        <taxon>Muribaculaceae incertae sedis</taxon>
        <taxon>Candidatus Merdivivens</taxon>
    </lineage>
</organism>
<comment type="pathway">
    <text evidence="1 8">Bacterial outer membrane biogenesis; LPS core biosynthesis.</text>
</comment>
<comment type="function">
    <text evidence="8">Involved in lipopolysaccharide (LPS) biosynthesis. Catalyzes the transfer of 3-deoxy-D-manno-octulosonate (Kdo) residue(s) from CMP-Kdo to lipid IV(A), the tetraacyldisaccharide-1,4'-bisphosphate precursor of lipid A.</text>
</comment>
<sequence>MYSLIAYVVQLLLPIAALFSKKMSLFVKGRRGQFARMEAAISPDDRVVWIHASSMGEFEEARPIVERIRNEHPEFKTVVTFFSPSGYEAYKDWKGADCVFYLPVDTPYNASRFIRIVHPEIAIFSITDYWFNHLKAMKRHGTRAYVVSALFTEDMAVFKWYGFAYRKIIRNAFANILTKDDRSVELLETIGFGGGIRCGDPRFDRVINIAESEWQDPVIERFCSDFPVFIAGSTVTREDDEIAVRLANLYPDVRFVFVPHEIEENTMSYIETAVQGEVLRHSACGENTDFTGTRALIVDCVGKLARIYRYGRWALVGGGFYKGLHSVIEASVYGLPVITGPVFNNRPAEELVRLGIDGVANSPEDAVAWFDRLYRDKALYEETGKSAHDYCYLNKGASDSIMKIIFG</sequence>
<dbReference type="EC" id="2.4.99.12" evidence="2 8"/>
<evidence type="ECO:0000256" key="5">
    <source>
        <dbReference type="ARBA" id="ARBA00031445"/>
    </source>
</evidence>
<dbReference type="InterPro" id="IPR038107">
    <property type="entry name" value="Glycos_transf_N_sf"/>
</dbReference>
<reference evidence="10" key="2">
    <citation type="journal article" date="2021" name="PeerJ">
        <title>Extensive microbial diversity within the chicken gut microbiome revealed by metagenomics and culture.</title>
        <authorList>
            <person name="Gilroy R."/>
            <person name="Ravi A."/>
            <person name="Getino M."/>
            <person name="Pursley I."/>
            <person name="Horton D.L."/>
            <person name="Alikhan N.F."/>
            <person name="Baker D."/>
            <person name="Gharbi K."/>
            <person name="Hall N."/>
            <person name="Watson M."/>
            <person name="Adriaenssens E.M."/>
            <person name="Foster-Nyarko E."/>
            <person name="Jarju S."/>
            <person name="Secka A."/>
            <person name="Antonio M."/>
            <person name="Oren A."/>
            <person name="Chaudhuri R.R."/>
            <person name="La Ragione R."/>
            <person name="Hildebrand F."/>
            <person name="Pallen M.J."/>
        </authorList>
    </citation>
    <scope>NUCLEOTIDE SEQUENCE</scope>
    <source>
        <strain evidence="10">B3-2255</strain>
    </source>
</reference>
<accession>A0A9D9NPN9</accession>
<dbReference type="GO" id="GO:0043842">
    <property type="term" value="F:Kdo transferase activity"/>
    <property type="evidence" value="ECO:0007669"/>
    <property type="project" value="UniProtKB-EC"/>
</dbReference>
<evidence type="ECO:0000259" key="9">
    <source>
        <dbReference type="Pfam" id="PF04413"/>
    </source>
</evidence>
<comment type="caution">
    <text evidence="10">The sequence shown here is derived from an EMBL/GenBank/DDBJ whole genome shotgun (WGS) entry which is preliminary data.</text>
</comment>
<dbReference type="InterPro" id="IPR007507">
    <property type="entry name" value="Glycos_transf_N"/>
</dbReference>
<evidence type="ECO:0000256" key="3">
    <source>
        <dbReference type="ARBA" id="ARBA00019077"/>
    </source>
</evidence>
<evidence type="ECO:0000313" key="10">
    <source>
        <dbReference type="EMBL" id="MBO8481186.1"/>
    </source>
</evidence>
<proteinExistence type="inferred from homology"/>
<dbReference type="GO" id="GO:0005886">
    <property type="term" value="C:plasma membrane"/>
    <property type="evidence" value="ECO:0007669"/>
    <property type="project" value="UniProtKB-SubCell"/>
</dbReference>
<dbReference type="Proteomes" id="UP000823772">
    <property type="component" value="Unassembled WGS sequence"/>
</dbReference>
<keyword evidence="8" id="KW-0472">Membrane</keyword>
<evidence type="ECO:0000256" key="6">
    <source>
        <dbReference type="ARBA" id="ARBA00049183"/>
    </source>
</evidence>
<dbReference type="Gene3D" id="3.40.50.2000">
    <property type="entry name" value="Glycogen Phosphorylase B"/>
    <property type="match status" value="1"/>
</dbReference>
<dbReference type="Gene3D" id="3.40.50.11720">
    <property type="entry name" value="3-Deoxy-D-manno-octulosonic-acid transferase, N-terminal domain"/>
    <property type="match status" value="1"/>
</dbReference>
<evidence type="ECO:0000256" key="1">
    <source>
        <dbReference type="ARBA" id="ARBA00004713"/>
    </source>
</evidence>
<comment type="catalytic activity">
    <reaction evidence="6 8">
        <text>lipid IVA (E. coli) + CMP-3-deoxy-beta-D-manno-octulosonate = alpha-Kdo-(2-&gt;6)-lipid IVA (E. coli) + CMP + H(+)</text>
        <dbReference type="Rhea" id="RHEA:28066"/>
        <dbReference type="ChEBI" id="CHEBI:15378"/>
        <dbReference type="ChEBI" id="CHEBI:58603"/>
        <dbReference type="ChEBI" id="CHEBI:60364"/>
        <dbReference type="ChEBI" id="CHEBI:60377"/>
        <dbReference type="ChEBI" id="CHEBI:85987"/>
        <dbReference type="EC" id="2.4.99.12"/>
    </reaction>
</comment>
<dbReference type="EMBL" id="JADILY010000023">
    <property type="protein sequence ID" value="MBO8481186.1"/>
    <property type="molecule type" value="Genomic_DNA"/>
</dbReference>
<dbReference type="SUPFAM" id="SSF53756">
    <property type="entry name" value="UDP-Glycosyltransferase/glycogen phosphorylase"/>
    <property type="match status" value="1"/>
</dbReference>
<gene>
    <name evidence="10" type="ORF">IAC87_01405</name>
</gene>
<keyword evidence="8" id="KW-0448">Lipopolysaccharide biosynthesis</keyword>
<evidence type="ECO:0000256" key="8">
    <source>
        <dbReference type="RuleBase" id="RU365103"/>
    </source>
</evidence>
<dbReference type="PANTHER" id="PTHR42755">
    <property type="entry name" value="3-DEOXY-MANNO-OCTULOSONATE CYTIDYLYLTRANSFERASE"/>
    <property type="match status" value="1"/>
</dbReference>
<evidence type="ECO:0000313" key="11">
    <source>
        <dbReference type="Proteomes" id="UP000823772"/>
    </source>
</evidence>
<keyword evidence="4 8" id="KW-0808">Transferase</keyword>
<feature type="active site" description="Proton acceptor" evidence="7">
    <location>
        <position position="57"/>
    </location>
</feature>
<comment type="subcellular location">
    <subcellularLocation>
        <location evidence="8">Cell membrane</location>
    </subcellularLocation>
</comment>
<dbReference type="InterPro" id="IPR039901">
    <property type="entry name" value="Kdotransferase"/>
</dbReference>
<dbReference type="Pfam" id="PF04413">
    <property type="entry name" value="Glycos_transf_N"/>
    <property type="match status" value="1"/>
</dbReference>
<feature type="domain" description="3-deoxy-D-manno-octulosonic-acid transferase N-terminal" evidence="9">
    <location>
        <begin position="36"/>
        <end position="203"/>
    </location>
</feature>
<dbReference type="GO" id="GO:0009244">
    <property type="term" value="P:lipopolysaccharide core region biosynthetic process"/>
    <property type="evidence" value="ECO:0007669"/>
    <property type="project" value="UniProtKB-UniRule"/>
</dbReference>
<dbReference type="PANTHER" id="PTHR42755:SF1">
    <property type="entry name" value="3-DEOXY-D-MANNO-OCTULOSONIC ACID TRANSFERASE, MITOCHONDRIAL-RELATED"/>
    <property type="match status" value="1"/>
</dbReference>
<dbReference type="GO" id="GO:0009245">
    <property type="term" value="P:lipid A biosynthetic process"/>
    <property type="evidence" value="ECO:0007669"/>
    <property type="project" value="TreeGrafter"/>
</dbReference>
<evidence type="ECO:0000256" key="7">
    <source>
        <dbReference type="PIRSR" id="PIRSR639901-1"/>
    </source>
</evidence>
<evidence type="ECO:0000256" key="2">
    <source>
        <dbReference type="ARBA" id="ARBA00012621"/>
    </source>
</evidence>
<reference evidence="10" key="1">
    <citation type="submission" date="2020-10" db="EMBL/GenBank/DDBJ databases">
        <authorList>
            <person name="Gilroy R."/>
        </authorList>
    </citation>
    <scope>NUCLEOTIDE SEQUENCE</scope>
    <source>
        <strain evidence="10">B3-2255</strain>
    </source>
</reference>
<keyword evidence="8" id="KW-1003">Cell membrane</keyword>
<comment type="similarity">
    <text evidence="8">Belongs to the glycosyltransferase group 1 family.</text>
</comment>
<name>A0A9D9NPN9_9BACT</name>
<protein>
    <recommendedName>
        <fullName evidence="3 8">3-deoxy-D-manno-octulosonic acid transferase</fullName>
        <shortName evidence="8">Kdo transferase</shortName>
        <ecNumber evidence="2 8">2.4.99.12</ecNumber>
    </recommendedName>
    <alternativeName>
        <fullName evidence="5 8">Lipid IV(A) 3-deoxy-D-manno-octulosonic acid transferase</fullName>
    </alternativeName>
</protein>
<evidence type="ECO:0000256" key="4">
    <source>
        <dbReference type="ARBA" id="ARBA00022679"/>
    </source>
</evidence>